<evidence type="ECO:0000313" key="3">
    <source>
        <dbReference type="Proteomes" id="UP000092691"/>
    </source>
</evidence>
<protein>
    <recommendedName>
        <fullName evidence="4">Low affinity iron permease family protein</fullName>
    </recommendedName>
</protein>
<feature type="transmembrane region" description="Helical" evidence="1">
    <location>
        <begin position="45"/>
        <end position="64"/>
    </location>
</feature>
<keyword evidence="1" id="KW-0472">Membrane</keyword>
<name>A0A1B1C682_RHILE</name>
<dbReference type="InterPro" id="IPR007251">
    <property type="entry name" value="Iron_permease_Fet4"/>
</dbReference>
<accession>A0A1B1C682</accession>
<feature type="transmembrane region" description="Helical" evidence="1">
    <location>
        <begin position="20"/>
        <end position="39"/>
    </location>
</feature>
<keyword evidence="1" id="KW-1133">Transmembrane helix</keyword>
<dbReference type="GO" id="GO:0055085">
    <property type="term" value="P:transmembrane transport"/>
    <property type="evidence" value="ECO:0007669"/>
    <property type="project" value="InterPro"/>
</dbReference>
<reference evidence="2 3" key="1">
    <citation type="submission" date="2016-06" db="EMBL/GenBank/DDBJ databases">
        <title>Microsymbionts genomes from the relict species Vavilovia formosa.</title>
        <authorList>
            <person name="Chirak E."/>
            <person name="Kimeklis A."/>
            <person name="Andronov E."/>
        </authorList>
    </citation>
    <scope>NUCLEOTIDE SEQUENCE [LARGE SCALE GENOMIC DNA]</scope>
    <source>
        <strain evidence="2 3">Vaf10</strain>
    </source>
</reference>
<organism evidence="2 3">
    <name type="scientific">Rhizobium leguminosarum</name>
    <dbReference type="NCBI Taxonomy" id="384"/>
    <lineage>
        <taxon>Bacteria</taxon>
        <taxon>Pseudomonadati</taxon>
        <taxon>Pseudomonadota</taxon>
        <taxon>Alphaproteobacteria</taxon>
        <taxon>Hyphomicrobiales</taxon>
        <taxon>Rhizobiaceae</taxon>
        <taxon>Rhizobium/Agrobacterium group</taxon>
        <taxon>Rhizobium</taxon>
    </lineage>
</organism>
<dbReference type="Pfam" id="PF04120">
    <property type="entry name" value="Iron_permease"/>
    <property type="match status" value="1"/>
</dbReference>
<dbReference type="RefSeq" id="WP_065279706.1">
    <property type="nucleotide sequence ID" value="NZ_CP016286.1"/>
</dbReference>
<gene>
    <name evidence="2" type="ORF">BA011_05535</name>
</gene>
<proteinExistence type="predicted"/>
<dbReference type="Proteomes" id="UP000092691">
    <property type="component" value="Chromosome"/>
</dbReference>
<dbReference type="EMBL" id="CP016286">
    <property type="protein sequence ID" value="ANP85247.1"/>
    <property type="molecule type" value="Genomic_DNA"/>
</dbReference>
<sequence length="137" mass="15629">MCWRFRQISDLAVLWAGHRVVLITLIVFAAIWAAVGLSFSFPRQWFLLTNMVGTLITFFILLLVQHSQNRDMTALHAKLDELIRSSEAGNHWIAAEKKEPEAIEGMRQEHHDQVSETVRTIQGPSGFASGMRRNKMP</sequence>
<evidence type="ECO:0008006" key="4">
    <source>
        <dbReference type="Google" id="ProtNLM"/>
    </source>
</evidence>
<evidence type="ECO:0000256" key="1">
    <source>
        <dbReference type="SAM" id="Phobius"/>
    </source>
</evidence>
<evidence type="ECO:0000313" key="2">
    <source>
        <dbReference type="EMBL" id="ANP85247.1"/>
    </source>
</evidence>
<keyword evidence="1" id="KW-0812">Transmembrane</keyword>
<dbReference type="AlphaFoldDB" id="A0A1B1C682"/>
<dbReference type="OrthoDB" id="8404203at2"/>